<feature type="transmembrane region" description="Helical" evidence="1">
    <location>
        <begin position="173"/>
        <end position="193"/>
    </location>
</feature>
<keyword evidence="3" id="KW-1185">Reference proteome</keyword>
<keyword evidence="1" id="KW-0812">Transmembrane</keyword>
<evidence type="ECO:0000256" key="1">
    <source>
        <dbReference type="SAM" id="Phobius"/>
    </source>
</evidence>
<proteinExistence type="predicted"/>
<dbReference type="EMBL" id="JAYRBN010000027">
    <property type="protein sequence ID" value="KAL2749301.1"/>
    <property type="molecule type" value="Genomic_DNA"/>
</dbReference>
<feature type="transmembrane region" description="Helical" evidence="1">
    <location>
        <begin position="115"/>
        <end position="136"/>
    </location>
</feature>
<evidence type="ECO:0000313" key="2">
    <source>
        <dbReference type="EMBL" id="KAL2749301.1"/>
    </source>
</evidence>
<dbReference type="Proteomes" id="UP001607303">
    <property type="component" value="Unassembled WGS sequence"/>
</dbReference>
<keyword evidence="1" id="KW-1133">Transmembrane helix</keyword>
<keyword evidence="1" id="KW-0472">Membrane</keyword>
<comment type="caution">
    <text evidence="2">The sequence shown here is derived from an EMBL/GenBank/DDBJ whole genome shotgun (WGS) entry which is preliminary data.</text>
</comment>
<reference evidence="2 3" key="1">
    <citation type="journal article" date="2024" name="Ann. Entomol. Soc. Am.">
        <title>Genomic analyses of the southern and eastern yellowjacket wasps (Hymenoptera: Vespidae) reveal evolutionary signatures of social life.</title>
        <authorList>
            <person name="Catto M.A."/>
            <person name="Caine P.B."/>
            <person name="Orr S.E."/>
            <person name="Hunt B.G."/>
            <person name="Goodisman M.A.D."/>
        </authorList>
    </citation>
    <scope>NUCLEOTIDE SEQUENCE [LARGE SCALE GENOMIC DNA]</scope>
    <source>
        <strain evidence="2">232</strain>
        <tissue evidence="2">Head and thorax</tissue>
    </source>
</reference>
<evidence type="ECO:0000313" key="3">
    <source>
        <dbReference type="Proteomes" id="UP001607303"/>
    </source>
</evidence>
<dbReference type="AlphaFoldDB" id="A0ABD2CW08"/>
<sequence length="243" mass="28748">MSSVLWLVIFIYEENSTDYYHNPLGNIFHLKFNAEIMVRCSTENILRKWYSIDTNQIEINDIATWSLERGITEMDSIMLQLKRYIWWNIKKTFSCNKNFSFNIKNMENGIPKKRFALMGLQSYILDMLIFFSDFIIKKKKLNVVDFKLPLLNSKNILVILEPEYFVVRSPFNFSSFCLDFGVLIVSSIFLVFLKIKSGTNRKRKYLLIDNCLEISDIFCQKGLLGLIQCYLICISFHSHNRYI</sequence>
<organism evidence="2 3">
    <name type="scientific">Vespula maculifrons</name>
    <name type="common">Eastern yellow jacket</name>
    <name type="synonym">Wasp</name>
    <dbReference type="NCBI Taxonomy" id="7453"/>
    <lineage>
        <taxon>Eukaryota</taxon>
        <taxon>Metazoa</taxon>
        <taxon>Ecdysozoa</taxon>
        <taxon>Arthropoda</taxon>
        <taxon>Hexapoda</taxon>
        <taxon>Insecta</taxon>
        <taxon>Pterygota</taxon>
        <taxon>Neoptera</taxon>
        <taxon>Endopterygota</taxon>
        <taxon>Hymenoptera</taxon>
        <taxon>Apocrita</taxon>
        <taxon>Aculeata</taxon>
        <taxon>Vespoidea</taxon>
        <taxon>Vespidae</taxon>
        <taxon>Vespinae</taxon>
        <taxon>Vespula</taxon>
    </lineage>
</organism>
<protein>
    <submittedName>
        <fullName evidence="2">Uncharacterized protein</fullName>
    </submittedName>
</protein>
<gene>
    <name evidence="2" type="ORF">V1477_002241</name>
</gene>
<name>A0ABD2CW08_VESMC</name>
<accession>A0ABD2CW08</accession>